<reference evidence="7" key="1">
    <citation type="submission" date="2022-07" db="EMBL/GenBank/DDBJ databases">
        <title>Genome analysis of Parmales, a sister group of diatoms, reveals the evolutionary specialization of diatoms from phago-mixotrophs to photoautotrophs.</title>
        <authorList>
            <person name="Ban H."/>
            <person name="Sato S."/>
            <person name="Yoshikawa S."/>
            <person name="Kazumasa Y."/>
            <person name="Nakamura Y."/>
            <person name="Ichinomiya M."/>
            <person name="Saitoh K."/>
            <person name="Sato N."/>
            <person name="Blanc-Mathieu R."/>
            <person name="Endo H."/>
            <person name="Kuwata A."/>
            <person name="Ogata H."/>
        </authorList>
    </citation>
    <scope>NUCLEOTIDE SEQUENCE</scope>
</reference>
<feature type="compositionally biased region" description="Basic residues" evidence="4">
    <location>
        <begin position="280"/>
        <end position="298"/>
    </location>
</feature>
<dbReference type="GO" id="GO:0005524">
    <property type="term" value="F:ATP binding"/>
    <property type="evidence" value="ECO:0007669"/>
    <property type="project" value="UniProtKB-KW"/>
</dbReference>
<evidence type="ECO:0000313" key="8">
    <source>
        <dbReference type="Proteomes" id="UP001165082"/>
    </source>
</evidence>
<feature type="region of interest" description="Disordered" evidence="4">
    <location>
        <begin position="351"/>
        <end position="370"/>
    </location>
</feature>
<dbReference type="EMBL" id="BRXZ01001876">
    <property type="protein sequence ID" value="GMH48541.1"/>
    <property type="molecule type" value="Genomic_DNA"/>
</dbReference>
<dbReference type="Gene3D" id="3.40.50.300">
    <property type="entry name" value="P-loop containing nucleotide triphosphate hydrolases"/>
    <property type="match status" value="1"/>
</dbReference>
<feature type="region of interest" description="Disordered" evidence="4">
    <location>
        <begin position="184"/>
        <end position="309"/>
    </location>
</feature>
<dbReference type="InterPro" id="IPR027417">
    <property type="entry name" value="P-loop_NTPase"/>
</dbReference>
<feature type="compositionally biased region" description="Basic residues" evidence="4">
    <location>
        <begin position="194"/>
        <end position="203"/>
    </location>
</feature>
<feature type="region of interest" description="Disordered" evidence="4">
    <location>
        <begin position="50"/>
        <end position="74"/>
    </location>
</feature>
<dbReference type="Pfam" id="PF10431">
    <property type="entry name" value="ClpB_D2-small"/>
    <property type="match status" value="1"/>
</dbReference>
<feature type="compositionally biased region" description="Basic and acidic residues" evidence="4">
    <location>
        <begin position="184"/>
        <end position="193"/>
    </location>
</feature>
<accession>A0A9W6ZA68</accession>
<dbReference type="InterPro" id="IPR050052">
    <property type="entry name" value="ATP-dep_Clp_protease_ClpX"/>
</dbReference>
<feature type="compositionally biased region" description="Low complexity" evidence="4">
    <location>
        <begin position="359"/>
        <end position="370"/>
    </location>
</feature>
<dbReference type="SMART" id="SM01086">
    <property type="entry name" value="ClpB_D2-small"/>
    <property type="match status" value="1"/>
</dbReference>
<dbReference type="SUPFAM" id="SSF52540">
    <property type="entry name" value="P-loop containing nucleoside triphosphate hydrolases"/>
    <property type="match status" value="1"/>
</dbReference>
<evidence type="ECO:0000256" key="4">
    <source>
        <dbReference type="SAM" id="MobiDB-lite"/>
    </source>
</evidence>
<evidence type="ECO:0000259" key="5">
    <source>
        <dbReference type="SMART" id="SM00382"/>
    </source>
</evidence>
<keyword evidence="3" id="KW-0175">Coiled coil</keyword>
<dbReference type="PANTHER" id="PTHR48102">
    <property type="entry name" value="ATP-DEPENDENT CLP PROTEASE ATP-BINDING SUBUNIT CLPX-LIKE, MITOCHONDRIAL-RELATED"/>
    <property type="match status" value="1"/>
</dbReference>
<dbReference type="AlphaFoldDB" id="A0A9W6ZA68"/>
<dbReference type="Gene3D" id="1.10.8.60">
    <property type="match status" value="1"/>
</dbReference>
<dbReference type="Pfam" id="PF07724">
    <property type="entry name" value="AAA_2"/>
    <property type="match status" value="1"/>
</dbReference>
<keyword evidence="8" id="KW-1185">Reference proteome</keyword>
<evidence type="ECO:0000256" key="3">
    <source>
        <dbReference type="SAM" id="Coils"/>
    </source>
</evidence>
<dbReference type="GO" id="GO:0051603">
    <property type="term" value="P:proteolysis involved in protein catabolic process"/>
    <property type="evidence" value="ECO:0007669"/>
    <property type="project" value="TreeGrafter"/>
</dbReference>
<feature type="compositionally biased region" description="Polar residues" evidence="4">
    <location>
        <begin position="299"/>
        <end position="309"/>
    </location>
</feature>
<dbReference type="InterPro" id="IPR003959">
    <property type="entry name" value="ATPase_AAA_core"/>
</dbReference>
<evidence type="ECO:0000256" key="1">
    <source>
        <dbReference type="ARBA" id="ARBA00022741"/>
    </source>
</evidence>
<protein>
    <submittedName>
        <fullName evidence="7">Uncharacterized protein</fullName>
    </submittedName>
</protein>
<name>A0A9W6ZA68_9STRA</name>
<dbReference type="SMART" id="SM00382">
    <property type="entry name" value="AAA"/>
    <property type="match status" value="1"/>
</dbReference>
<sequence length="961" mass="106108">MADGRRPYGQRVKVISPPASIEKDSSFSASVIADGRRKAALRIKAKIKEDERLGIRRKKRPTKQQVAKKNAKQFNQKPAWNDDMKLGSDAEYAFRRRSLNQKVSERENRRNVAIKRAIVDFERRGWEESKGGTRARMSTAGGFASKASLLSGYKPVHTANLEENAKLMIDTARRIRNDDVIRKSYTDRMDGSPRRARSRSPVRIKRDSATVPAGLVTRATSPFDTDKLRRAGVRVPNPSPRRRGVGASRSPARASNGDDSLLELPRYGDDKRGGSTATPQRHRSPHGKRTPNHRHHRNATTNQASSTDVSALASAIENLSKMIENQQQQQENLKMMQQQILVDQHVHTVHTRRQPQNPATPATPASPATPGPAYHTPIIMSHPDHHGSQFRPAAAYISMGPEDFRERKQLALHKLESFVADMQLHESRLKEKFFGEGGRREGGGGGANNMAKTEPGKMILSEDIQAMADVLDRYDDRRAAEELGFDGSSPNKSAMVDMGVATNDYGEEVEESFFTRPTGEMKITKEATPLDIDVDDNMVARINRYRAEFNRHRELGEAALLNSGYSQWQVVEIMADDIVNGVVKSLGEEVEKTIQASAEAIALHSDVSSTSFVSQDSASRLLSTSLLSHFNAIRHNIINDTPPEDRTPTSNIMLTGPSGCGKTNIVTSYLQKINPLMPSTIVDITSFSGTGYVGDSTHDIIRSLYKKCKTGGAVRDASYGVVFVDEIDKVSSYSPHGTQKGVISSREVQNNLLRIIEDSEIEIKDAASNGREGGNSFMDKLNGGGGGTFVSTRNVLFIFSGAFHDMNDYLAAQEKNAGKGVNGSYLGMATTEDYVKTGFSQEFMGRVPTRIDLLPLTKDDLKEILFLTTSSNSVLRREIESFRSFGLELHLTDCAAEEIAAACFEDKTGARGLGGMLERTLRDFKFELGGRYGDKAIEVVIDGEVVRDPKAGLDRVLKELH</sequence>
<feature type="compositionally biased region" description="Polar residues" evidence="4">
    <location>
        <begin position="63"/>
        <end position="74"/>
    </location>
</feature>
<comment type="caution">
    <text evidence="7">The sequence shown here is derived from an EMBL/GenBank/DDBJ whole genome shotgun (WGS) entry which is preliminary data.</text>
</comment>
<dbReference type="PANTHER" id="PTHR48102:SF7">
    <property type="entry name" value="ATP-DEPENDENT CLP PROTEASE ATP-BINDING SUBUNIT CLPX-LIKE, MITOCHONDRIAL"/>
    <property type="match status" value="1"/>
</dbReference>
<dbReference type="InterPro" id="IPR019489">
    <property type="entry name" value="Clp_ATPase_C"/>
</dbReference>
<dbReference type="GO" id="GO:0016887">
    <property type="term" value="F:ATP hydrolysis activity"/>
    <property type="evidence" value="ECO:0007669"/>
    <property type="project" value="InterPro"/>
</dbReference>
<feature type="domain" description="Clp ATPase C-terminal" evidence="6">
    <location>
        <begin position="856"/>
        <end position="946"/>
    </location>
</feature>
<evidence type="ECO:0000259" key="6">
    <source>
        <dbReference type="SMART" id="SM01086"/>
    </source>
</evidence>
<feature type="coiled-coil region" evidence="3">
    <location>
        <begin position="309"/>
        <end position="339"/>
    </location>
</feature>
<keyword evidence="1" id="KW-0547">Nucleotide-binding</keyword>
<dbReference type="InterPro" id="IPR003593">
    <property type="entry name" value="AAA+_ATPase"/>
</dbReference>
<evidence type="ECO:0000256" key="2">
    <source>
        <dbReference type="ARBA" id="ARBA00022840"/>
    </source>
</evidence>
<evidence type="ECO:0000313" key="7">
    <source>
        <dbReference type="EMBL" id="GMH48541.1"/>
    </source>
</evidence>
<proteinExistence type="predicted"/>
<dbReference type="Proteomes" id="UP001165082">
    <property type="component" value="Unassembled WGS sequence"/>
</dbReference>
<organism evidence="7 8">
    <name type="scientific">Triparma retinervis</name>
    <dbReference type="NCBI Taxonomy" id="2557542"/>
    <lineage>
        <taxon>Eukaryota</taxon>
        <taxon>Sar</taxon>
        <taxon>Stramenopiles</taxon>
        <taxon>Ochrophyta</taxon>
        <taxon>Bolidophyceae</taxon>
        <taxon>Parmales</taxon>
        <taxon>Triparmaceae</taxon>
        <taxon>Triparma</taxon>
    </lineage>
</organism>
<feature type="domain" description="AAA+ ATPase" evidence="5">
    <location>
        <begin position="648"/>
        <end position="767"/>
    </location>
</feature>
<keyword evidence="2" id="KW-0067">ATP-binding</keyword>
<dbReference type="OrthoDB" id="1721884at2759"/>
<gene>
    <name evidence="7" type="ORF">TrRE_jg13639</name>
</gene>